<reference evidence="2" key="2">
    <citation type="submission" date="2020-11" db="EMBL/GenBank/DDBJ databases">
        <authorList>
            <person name="McCartney M.A."/>
            <person name="Auch B."/>
            <person name="Kono T."/>
            <person name="Mallez S."/>
            <person name="Becker A."/>
            <person name="Gohl D.M."/>
            <person name="Silverstein K.A.T."/>
            <person name="Koren S."/>
            <person name="Bechman K.B."/>
            <person name="Herman A."/>
            <person name="Abrahante J.E."/>
            <person name="Garbe J."/>
        </authorList>
    </citation>
    <scope>NUCLEOTIDE SEQUENCE</scope>
    <source>
        <strain evidence="2">Duluth1</strain>
        <tissue evidence="2">Whole animal</tissue>
    </source>
</reference>
<feature type="compositionally biased region" description="Basic and acidic residues" evidence="1">
    <location>
        <begin position="1"/>
        <end position="30"/>
    </location>
</feature>
<evidence type="ECO:0000313" key="3">
    <source>
        <dbReference type="Proteomes" id="UP000828390"/>
    </source>
</evidence>
<organism evidence="2 3">
    <name type="scientific">Dreissena polymorpha</name>
    <name type="common">Zebra mussel</name>
    <name type="synonym">Mytilus polymorpha</name>
    <dbReference type="NCBI Taxonomy" id="45954"/>
    <lineage>
        <taxon>Eukaryota</taxon>
        <taxon>Metazoa</taxon>
        <taxon>Spiralia</taxon>
        <taxon>Lophotrochozoa</taxon>
        <taxon>Mollusca</taxon>
        <taxon>Bivalvia</taxon>
        <taxon>Autobranchia</taxon>
        <taxon>Heteroconchia</taxon>
        <taxon>Euheterodonta</taxon>
        <taxon>Imparidentia</taxon>
        <taxon>Neoheterodontei</taxon>
        <taxon>Myida</taxon>
        <taxon>Dreissenoidea</taxon>
        <taxon>Dreissenidae</taxon>
        <taxon>Dreissena</taxon>
    </lineage>
</organism>
<comment type="caution">
    <text evidence="2">The sequence shown here is derived from an EMBL/GenBank/DDBJ whole genome shotgun (WGS) entry which is preliminary data.</text>
</comment>
<evidence type="ECO:0000313" key="2">
    <source>
        <dbReference type="EMBL" id="KAH3784569.1"/>
    </source>
</evidence>
<gene>
    <name evidence="2" type="ORF">DPMN_162528</name>
</gene>
<sequence>MVKEDERKCEGATKEETGVKKKDPAEKELNETDTGDTTGTASGGVHKRRKGQNPPPRPPTRVSERPKKTPIKYEDYEMHLMVQRTPDDRNHALDVFINSGVFKYVDPEVAKKVINAVMQ</sequence>
<dbReference type="EMBL" id="JAIWYP010000008">
    <property type="protein sequence ID" value="KAH3784569.1"/>
    <property type="molecule type" value="Genomic_DNA"/>
</dbReference>
<dbReference type="AlphaFoldDB" id="A0A9D4EPQ0"/>
<name>A0A9D4EPQ0_DREPO</name>
<reference evidence="2" key="1">
    <citation type="journal article" date="2019" name="bioRxiv">
        <title>The Genome of the Zebra Mussel, Dreissena polymorpha: A Resource for Invasive Species Research.</title>
        <authorList>
            <person name="McCartney M.A."/>
            <person name="Auch B."/>
            <person name="Kono T."/>
            <person name="Mallez S."/>
            <person name="Zhang Y."/>
            <person name="Obille A."/>
            <person name="Becker A."/>
            <person name="Abrahante J.E."/>
            <person name="Garbe J."/>
            <person name="Badalamenti J.P."/>
            <person name="Herman A."/>
            <person name="Mangelson H."/>
            <person name="Liachko I."/>
            <person name="Sullivan S."/>
            <person name="Sone E.D."/>
            <person name="Koren S."/>
            <person name="Silverstein K.A.T."/>
            <person name="Beckman K.B."/>
            <person name="Gohl D.M."/>
        </authorList>
    </citation>
    <scope>NUCLEOTIDE SEQUENCE</scope>
    <source>
        <strain evidence="2">Duluth1</strain>
        <tissue evidence="2">Whole animal</tissue>
    </source>
</reference>
<evidence type="ECO:0000256" key="1">
    <source>
        <dbReference type="SAM" id="MobiDB-lite"/>
    </source>
</evidence>
<dbReference type="Proteomes" id="UP000828390">
    <property type="component" value="Unassembled WGS sequence"/>
</dbReference>
<proteinExistence type="predicted"/>
<feature type="region of interest" description="Disordered" evidence="1">
    <location>
        <begin position="1"/>
        <end position="71"/>
    </location>
</feature>
<protein>
    <submittedName>
        <fullName evidence="2">Uncharacterized protein</fullName>
    </submittedName>
</protein>
<accession>A0A9D4EPQ0</accession>
<feature type="compositionally biased region" description="Basic and acidic residues" evidence="1">
    <location>
        <begin position="62"/>
        <end position="71"/>
    </location>
</feature>
<keyword evidence="3" id="KW-1185">Reference proteome</keyword>